<gene>
    <name evidence="4" type="ORF">CARG_06330</name>
</gene>
<dbReference type="STRING" id="1348662.CARG_06330"/>
<dbReference type="Gene3D" id="3.30.230.30">
    <property type="entry name" value="Impact, N-terminal domain"/>
    <property type="match status" value="1"/>
</dbReference>
<dbReference type="PANTHER" id="PTHR16301:SF20">
    <property type="entry name" value="IMPACT FAMILY MEMBER YIGZ"/>
    <property type="match status" value="1"/>
</dbReference>
<dbReference type="PATRIC" id="fig|1348662.3.peg.1240"/>
<dbReference type="GO" id="GO:0005737">
    <property type="term" value="C:cytoplasm"/>
    <property type="evidence" value="ECO:0007669"/>
    <property type="project" value="TreeGrafter"/>
</dbReference>
<dbReference type="PANTHER" id="PTHR16301">
    <property type="entry name" value="IMPACT-RELATED"/>
    <property type="match status" value="1"/>
</dbReference>
<dbReference type="HOGENOM" id="CLU_083552_2_0_11"/>
<dbReference type="GeneID" id="78250034"/>
<dbReference type="AlphaFoldDB" id="U3GV46"/>
<evidence type="ECO:0000313" key="4">
    <source>
        <dbReference type="EMBL" id="AGU15390.1"/>
    </source>
</evidence>
<reference evidence="4 5" key="1">
    <citation type="journal article" date="2013" name="Genome Announc.">
        <title>Whole-Genome Sequence of the Clinical Strain Corynebacterium argentoratense DSM 44202, Isolated from a Human Throat Specimen.</title>
        <authorList>
            <person name="Bomholt C."/>
            <person name="Glaub A."/>
            <person name="Gravermann K."/>
            <person name="Albersmeier A."/>
            <person name="Brinkrolf K."/>
            <person name="Ruckert C."/>
            <person name="Tauch A."/>
        </authorList>
    </citation>
    <scope>NUCLEOTIDE SEQUENCE [LARGE SCALE GENOMIC DNA]</scope>
    <source>
        <strain evidence="4">DSM 44202</strain>
    </source>
</reference>
<comment type="similarity">
    <text evidence="1">Belongs to the IMPACT family.</text>
</comment>
<dbReference type="GO" id="GO:0006446">
    <property type="term" value="P:regulation of translational initiation"/>
    <property type="evidence" value="ECO:0007669"/>
    <property type="project" value="TreeGrafter"/>
</dbReference>
<evidence type="ECO:0000256" key="1">
    <source>
        <dbReference type="ARBA" id="ARBA00007665"/>
    </source>
</evidence>
<dbReference type="RefSeq" id="WP_020976548.1">
    <property type="nucleotide sequence ID" value="NC_022198.1"/>
</dbReference>
<organism evidence="4 5">
    <name type="scientific">Corynebacterium argentoratense DSM 44202</name>
    <dbReference type="NCBI Taxonomy" id="1348662"/>
    <lineage>
        <taxon>Bacteria</taxon>
        <taxon>Bacillati</taxon>
        <taxon>Actinomycetota</taxon>
        <taxon>Actinomycetes</taxon>
        <taxon>Mycobacteriales</taxon>
        <taxon>Corynebacteriaceae</taxon>
        <taxon>Corynebacterium</taxon>
    </lineage>
</organism>
<feature type="domain" description="Impact N-terminal" evidence="2">
    <location>
        <begin position="20"/>
        <end position="127"/>
    </location>
</feature>
<dbReference type="PROSITE" id="PS00910">
    <property type="entry name" value="UPF0029"/>
    <property type="match status" value="1"/>
</dbReference>
<dbReference type="InterPro" id="IPR023582">
    <property type="entry name" value="Impact"/>
</dbReference>
<dbReference type="InterPro" id="IPR035647">
    <property type="entry name" value="EFG_III/V"/>
</dbReference>
<dbReference type="InterPro" id="IPR020569">
    <property type="entry name" value="UPF0029_Impact_CS"/>
</dbReference>
<evidence type="ECO:0008006" key="6">
    <source>
        <dbReference type="Google" id="ProtNLM"/>
    </source>
</evidence>
<accession>U3GV46</accession>
<feature type="domain" description="UPF0029" evidence="3">
    <location>
        <begin position="143"/>
        <end position="198"/>
    </location>
</feature>
<dbReference type="SUPFAM" id="SSF54211">
    <property type="entry name" value="Ribosomal protein S5 domain 2-like"/>
    <property type="match status" value="1"/>
</dbReference>
<dbReference type="InterPro" id="IPR020568">
    <property type="entry name" value="Ribosomal_Su5_D2-typ_SF"/>
</dbReference>
<dbReference type="Pfam" id="PF01205">
    <property type="entry name" value="Impact_N"/>
    <property type="match status" value="1"/>
</dbReference>
<dbReference type="InterPro" id="IPR036956">
    <property type="entry name" value="Impact_N_sf"/>
</dbReference>
<name>U3GV46_9CORY</name>
<sequence>MEDRYRRPADRLVTTEINIKRSRFITLLGRASSEDEAREFIRQARSRYPDARHHCSAFIIHLDGAMPIERSSDDGEPSGTAGNPMLDVLRGSGLLDVVAVVVRYFGGVKLGTGGLVRAYSDAVASALEAVEVTKRSRRLRGTLSVDHADAGRTEAELRAHGWDVVGTDYTAKAHIHIAVTPDSRDRCDASVASMSAGRYQVDWSELDWIG</sequence>
<proteinExistence type="inferred from homology"/>
<dbReference type="NCBIfam" id="TIGR00257">
    <property type="entry name" value="IMPACT_YIGZ"/>
    <property type="match status" value="1"/>
</dbReference>
<dbReference type="Pfam" id="PF09186">
    <property type="entry name" value="DUF1949"/>
    <property type="match status" value="1"/>
</dbReference>
<dbReference type="OrthoDB" id="9813771at2"/>
<protein>
    <recommendedName>
        <fullName evidence="6">Impact N-terminal domain-containing protein</fullName>
    </recommendedName>
</protein>
<evidence type="ECO:0000259" key="3">
    <source>
        <dbReference type="Pfam" id="PF09186"/>
    </source>
</evidence>
<dbReference type="Proteomes" id="UP000016943">
    <property type="component" value="Chromosome"/>
</dbReference>
<dbReference type="eggNOG" id="COG1739">
    <property type="taxonomic scope" value="Bacteria"/>
</dbReference>
<keyword evidence="5" id="KW-1185">Reference proteome</keyword>
<dbReference type="SUPFAM" id="SSF54980">
    <property type="entry name" value="EF-G C-terminal domain-like"/>
    <property type="match status" value="1"/>
</dbReference>
<dbReference type="InterPro" id="IPR015796">
    <property type="entry name" value="Impact_YigZ-like"/>
</dbReference>
<dbReference type="KEGG" id="caz:CARG_06330"/>
<dbReference type="InterPro" id="IPR001498">
    <property type="entry name" value="Impact_N"/>
</dbReference>
<evidence type="ECO:0000313" key="5">
    <source>
        <dbReference type="Proteomes" id="UP000016943"/>
    </source>
</evidence>
<evidence type="ECO:0000259" key="2">
    <source>
        <dbReference type="Pfam" id="PF01205"/>
    </source>
</evidence>
<dbReference type="EMBL" id="CP006365">
    <property type="protein sequence ID" value="AGU15390.1"/>
    <property type="molecule type" value="Genomic_DNA"/>
</dbReference>
<dbReference type="InterPro" id="IPR015269">
    <property type="entry name" value="UPF0029_Impact_C"/>
</dbReference>